<dbReference type="PANTHER" id="PTHR43968">
    <property type="match status" value="1"/>
</dbReference>
<dbReference type="AlphaFoldDB" id="A0A9W7BFY1"/>
<dbReference type="InterPro" id="IPR050983">
    <property type="entry name" value="GST_Omega/HSP26"/>
</dbReference>
<feature type="chain" id="PRO_5040939621" description="GST N-terminal domain-containing protein" evidence="1">
    <location>
        <begin position="23"/>
        <end position="283"/>
    </location>
</feature>
<dbReference type="GO" id="GO:0005737">
    <property type="term" value="C:cytoplasm"/>
    <property type="evidence" value="ECO:0007669"/>
    <property type="project" value="TreeGrafter"/>
</dbReference>
<keyword evidence="1" id="KW-0732">Signal</keyword>
<organism evidence="3 4">
    <name type="scientific">Triparma verrucosa</name>
    <dbReference type="NCBI Taxonomy" id="1606542"/>
    <lineage>
        <taxon>Eukaryota</taxon>
        <taxon>Sar</taxon>
        <taxon>Stramenopiles</taxon>
        <taxon>Ochrophyta</taxon>
        <taxon>Bolidophyceae</taxon>
        <taxon>Parmales</taxon>
        <taxon>Triparmaceae</taxon>
        <taxon>Triparma</taxon>
    </lineage>
</organism>
<evidence type="ECO:0000313" key="3">
    <source>
        <dbReference type="EMBL" id="GMH87195.1"/>
    </source>
</evidence>
<protein>
    <recommendedName>
        <fullName evidence="2">GST N-terminal domain-containing protein</fullName>
    </recommendedName>
</protein>
<dbReference type="SUPFAM" id="SSF47616">
    <property type="entry name" value="GST C-terminal domain-like"/>
    <property type="match status" value="1"/>
</dbReference>
<name>A0A9W7BFY1_9STRA</name>
<dbReference type="Pfam" id="PF13417">
    <property type="entry name" value="GST_N_3"/>
    <property type="match status" value="1"/>
</dbReference>
<dbReference type="SUPFAM" id="SSF52833">
    <property type="entry name" value="Thioredoxin-like"/>
    <property type="match status" value="1"/>
</dbReference>
<accession>A0A9W7BFY1</accession>
<gene>
    <name evidence="3" type="ORF">TrVE_jg6900</name>
</gene>
<evidence type="ECO:0000259" key="2">
    <source>
        <dbReference type="Pfam" id="PF13417"/>
    </source>
</evidence>
<proteinExistence type="predicted"/>
<evidence type="ECO:0000256" key="1">
    <source>
        <dbReference type="SAM" id="SignalP"/>
    </source>
</evidence>
<feature type="signal peptide" evidence="1">
    <location>
        <begin position="1"/>
        <end position="22"/>
    </location>
</feature>
<dbReference type="Gene3D" id="3.40.30.10">
    <property type="entry name" value="Glutaredoxin"/>
    <property type="match status" value="1"/>
</dbReference>
<feature type="domain" description="GST N-terminal" evidence="2">
    <location>
        <begin position="35"/>
        <end position="111"/>
    </location>
</feature>
<dbReference type="InterPro" id="IPR036249">
    <property type="entry name" value="Thioredoxin-like_sf"/>
</dbReference>
<reference evidence="4" key="1">
    <citation type="journal article" date="2023" name="Commun. Biol.">
        <title>Genome analysis of Parmales, the sister group of diatoms, reveals the evolutionary specialization of diatoms from phago-mixotrophs to photoautotrophs.</title>
        <authorList>
            <person name="Ban H."/>
            <person name="Sato S."/>
            <person name="Yoshikawa S."/>
            <person name="Yamada K."/>
            <person name="Nakamura Y."/>
            <person name="Ichinomiya M."/>
            <person name="Sato N."/>
            <person name="Blanc-Mathieu R."/>
            <person name="Endo H."/>
            <person name="Kuwata A."/>
            <person name="Ogata H."/>
        </authorList>
    </citation>
    <scope>NUCLEOTIDE SEQUENCE [LARGE SCALE GENOMIC DNA]</scope>
    <source>
        <strain evidence="4">NIES 3699</strain>
    </source>
</reference>
<dbReference type="PANTHER" id="PTHR43968:SF6">
    <property type="entry name" value="GLUTATHIONE S-TRANSFERASE OMEGA"/>
    <property type="match status" value="1"/>
</dbReference>
<dbReference type="EMBL" id="BRXX01000069">
    <property type="protein sequence ID" value="GMH87195.1"/>
    <property type="molecule type" value="Genomic_DNA"/>
</dbReference>
<comment type="caution">
    <text evidence="3">The sequence shown here is derived from an EMBL/GenBank/DDBJ whole genome shotgun (WGS) entry which is preliminary data.</text>
</comment>
<dbReference type="CDD" id="cd00299">
    <property type="entry name" value="GST_C_family"/>
    <property type="match status" value="1"/>
</dbReference>
<evidence type="ECO:0000313" key="4">
    <source>
        <dbReference type="Proteomes" id="UP001165160"/>
    </source>
</evidence>
<keyword evidence="4" id="KW-1185">Reference proteome</keyword>
<sequence length="283" mass="31284">MYLLSTLALLALALPRIPIVTSLAPSILSLDGAKLYDIPVSNHGARIRMINNAKKLNLQVLSPIKELGGLKSPEYLALNPQGKMPLLSLCCSNGVSLSIPESDTISRFILSQTLSTPPTFLPPTPTGSLLSDQIVRLHDQYITPIQGSMYRALGSGFGPFSDDRQTAIDEIIKQLNVISSTVENYYEIEKELEDGVYIVGKDISLADATIFPTLCFTEYMLPKFFGYDNYNPFLQGYFSNMCEDDNGKVIKEEIYGALEKWEEGGRWESILEEGVGNKEKVTA</sequence>
<dbReference type="Proteomes" id="UP001165160">
    <property type="component" value="Unassembled WGS sequence"/>
</dbReference>
<dbReference type="Gene3D" id="1.20.1050.10">
    <property type="match status" value="1"/>
</dbReference>
<dbReference type="InterPro" id="IPR036282">
    <property type="entry name" value="Glutathione-S-Trfase_C_sf"/>
</dbReference>
<dbReference type="InterPro" id="IPR004045">
    <property type="entry name" value="Glutathione_S-Trfase_N"/>
</dbReference>